<reference evidence="2" key="2">
    <citation type="submission" date="2013-04" db="EMBL/GenBank/DDBJ databases">
        <title>Genomic mechanisms accounting for the adaptation to parasitism in nematode-trapping fungi.</title>
        <authorList>
            <person name="Ahren D.G."/>
        </authorList>
    </citation>
    <scope>NUCLEOTIDE SEQUENCE [LARGE SCALE GENOMIC DNA]</scope>
    <source>
        <strain evidence="2">CBS 200.50</strain>
    </source>
</reference>
<evidence type="ECO:0000313" key="1">
    <source>
        <dbReference type="EMBL" id="EPS42725.1"/>
    </source>
</evidence>
<dbReference type="OMA" id="MTWARAN"/>
<evidence type="ECO:0000313" key="2">
    <source>
        <dbReference type="Proteomes" id="UP000015100"/>
    </source>
</evidence>
<proteinExistence type="predicted"/>
<organism evidence="1 2">
    <name type="scientific">Dactylellina haptotyla (strain CBS 200.50)</name>
    <name type="common">Nematode-trapping fungus</name>
    <name type="synonym">Monacrosporium haptotylum</name>
    <dbReference type="NCBI Taxonomy" id="1284197"/>
    <lineage>
        <taxon>Eukaryota</taxon>
        <taxon>Fungi</taxon>
        <taxon>Dikarya</taxon>
        <taxon>Ascomycota</taxon>
        <taxon>Pezizomycotina</taxon>
        <taxon>Orbiliomycetes</taxon>
        <taxon>Orbiliales</taxon>
        <taxon>Orbiliaceae</taxon>
        <taxon>Dactylellina</taxon>
    </lineage>
</organism>
<name>S8AI76_DACHA</name>
<gene>
    <name evidence="1" type="ORF">H072_3346</name>
</gene>
<dbReference type="EMBL" id="AQGS01000104">
    <property type="protein sequence ID" value="EPS42725.1"/>
    <property type="molecule type" value="Genomic_DNA"/>
</dbReference>
<dbReference type="Proteomes" id="UP000015100">
    <property type="component" value="Unassembled WGS sequence"/>
</dbReference>
<comment type="caution">
    <text evidence="1">The sequence shown here is derived from an EMBL/GenBank/DDBJ whole genome shotgun (WGS) entry which is preliminary data.</text>
</comment>
<dbReference type="HOGENOM" id="CLU_891421_0_0_1"/>
<reference evidence="1 2" key="1">
    <citation type="journal article" date="2013" name="PLoS Genet.">
        <title>Genomic mechanisms accounting for the adaptation to parasitism in nematode-trapping fungi.</title>
        <authorList>
            <person name="Meerupati T."/>
            <person name="Andersson K.M."/>
            <person name="Friman E."/>
            <person name="Kumar D."/>
            <person name="Tunlid A."/>
            <person name="Ahren D."/>
        </authorList>
    </citation>
    <scope>NUCLEOTIDE SEQUENCE [LARGE SCALE GENOMIC DNA]</scope>
    <source>
        <strain evidence="1 2">CBS 200.50</strain>
    </source>
</reference>
<protein>
    <submittedName>
        <fullName evidence="1">Uncharacterized protein</fullName>
    </submittedName>
</protein>
<dbReference type="OrthoDB" id="2383679at2759"/>
<accession>S8AI76</accession>
<keyword evidence="2" id="KW-1185">Reference proteome</keyword>
<dbReference type="AlphaFoldDB" id="S8AI76"/>
<sequence>MGSLKQDFYLGTLPAGLQFTITEAKVFCQGGGYSVEWRDRNNFNASNMDGRCYSGGAKSNPIDPTNKAGKTCVFKTNFTNSMPNAKPVRLGATMFKKNNTLDFLAQEAPGKVTLSFQISKIKGNKRLASGTLEVAPARFKTLGRPDNIDVTLTWSNGKTEKTQTNIAGDIGVDPPAVHLLFVKEKGGKKLGMAFTQNQPLLNKIASVGVQGLLYANKKLVEYGIPGGKVILTVVDLPETIDTARDTVDGAKDTYDAAKEGNLKQAFINGLGTAKNGFDVIGGVRGVPGDLRGAKKGLDRVNVGKTATKNTLKKVGDDLKDDAKDKLKEKAQEGALQRRMIAPGRAVVAYI</sequence>